<evidence type="ECO:0000256" key="6">
    <source>
        <dbReference type="SAM" id="SignalP"/>
    </source>
</evidence>
<evidence type="ECO:0000256" key="3">
    <source>
        <dbReference type="ARBA" id="ARBA00022737"/>
    </source>
</evidence>
<feature type="domain" description="Sulfatase N-terminal" evidence="7">
    <location>
        <begin position="143"/>
        <end position="294"/>
    </location>
</feature>
<dbReference type="SUPFAM" id="SSF53649">
    <property type="entry name" value="Alkaline phosphatase-like"/>
    <property type="match status" value="1"/>
</dbReference>
<dbReference type="Proteomes" id="UP000315700">
    <property type="component" value="Chromosome"/>
</dbReference>
<reference evidence="8 9" key="1">
    <citation type="submission" date="2019-02" db="EMBL/GenBank/DDBJ databases">
        <title>Deep-cultivation of Planctomycetes and their phenomic and genomic characterization uncovers novel biology.</title>
        <authorList>
            <person name="Wiegand S."/>
            <person name="Jogler M."/>
            <person name="Boedeker C."/>
            <person name="Pinto D."/>
            <person name="Vollmers J."/>
            <person name="Rivas-Marin E."/>
            <person name="Kohn T."/>
            <person name="Peeters S.H."/>
            <person name="Heuer A."/>
            <person name="Rast P."/>
            <person name="Oberbeckmann S."/>
            <person name="Bunk B."/>
            <person name="Jeske O."/>
            <person name="Meyerdierks A."/>
            <person name="Storesund J.E."/>
            <person name="Kallscheuer N."/>
            <person name="Luecker S."/>
            <person name="Lage O.M."/>
            <person name="Pohl T."/>
            <person name="Merkel B.J."/>
            <person name="Hornburger P."/>
            <person name="Mueller R.-W."/>
            <person name="Bruemmer F."/>
            <person name="Labrenz M."/>
            <person name="Spormann A.M."/>
            <person name="Op den Camp H."/>
            <person name="Overmann J."/>
            <person name="Amann R."/>
            <person name="Jetten M.S.M."/>
            <person name="Mascher T."/>
            <person name="Medema M.H."/>
            <person name="Devos D.P."/>
            <person name="Kaster A.-K."/>
            <person name="Ovreas L."/>
            <person name="Rohde M."/>
            <person name="Galperin M.Y."/>
            <person name="Jogler C."/>
        </authorList>
    </citation>
    <scope>NUCLEOTIDE SEQUENCE [LARGE SCALE GENOMIC DNA]</scope>
    <source>
        <strain evidence="8 9">Pan44</strain>
    </source>
</reference>
<keyword evidence="6" id="KW-0732">Signal</keyword>
<dbReference type="InParanoid" id="A0A517SN06"/>
<dbReference type="GO" id="GO:0004065">
    <property type="term" value="F:arylsulfatase activity"/>
    <property type="evidence" value="ECO:0007669"/>
    <property type="project" value="UniProtKB-EC"/>
</dbReference>
<gene>
    <name evidence="8" type="primary">atsA_40</name>
    <name evidence="8" type="ORF">Pan44_55550</name>
</gene>
<evidence type="ECO:0000256" key="2">
    <source>
        <dbReference type="ARBA" id="ARBA00022723"/>
    </source>
</evidence>
<accession>A0A517SN06</accession>
<dbReference type="PANTHER" id="PTHR42693">
    <property type="entry name" value="ARYLSULFATASE FAMILY MEMBER"/>
    <property type="match status" value="1"/>
</dbReference>
<dbReference type="CDD" id="cd16027">
    <property type="entry name" value="SGSH"/>
    <property type="match status" value="1"/>
</dbReference>
<organism evidence="8 9">
    <name type="scientific">Caulifigura coniformis</name>
    <dbReference type="NCBI Taxonomy" id="2527983"/>
    <lineage>
        <taxon>Bacteria</taxon>
        <taxon>Pseudomonadati</taxon>
        <taxon>Planctomycetota</taxon>
        <taxon>Planctomycetia</taxon>
        <taxon>Planctomycetales</taxon>
        <taxon>Planctomycetaceae</taxon>
        <taxon>Caulifigura</taxon>
    </lineage>
</organism>
<evidence type="ECO:0000259" key="7">
    <source>
        <dbReference type="Pfam" id="PF00884"/>
    </source>
</evidence>
<evidence type="ECO:0000256" key="1">
    <source>
        <dbReference type="ARBA" id="ARBA00008779"/>
    </source>
</evidence>
<dbReference type="InterPro" id="IPR000357">
    <property type="entry name" value="HEAT"/>
</dbReference>
<sequence precursor="true">MRLALSFVLLSLLAGPASAAEESRPNVLWITCEDLSPIIGPYGDTFATTPHLDAFATKSLRYKTCWSNAPVCAPARTTLITGMYATSLGAEHMRSEVKLPPDWKLYPQVLRDAGYYCTNNSKTDYNVVPNGKAWDDSSNKAHWKNRPDGKPFFAVFNNTVTHESGVHKRKELTHDPAKVRVPAYQPDLPEIREDWAQYYDNATTMDAFVGERLKELADAGLAEDTIVWFYSDHGCGLPRSKRVPFNSGLHVPFLLHVPEKFKHLRPADYVPGGETPRLVSFVDFGPTLLSLCGVKPSANMQGQPFLGKFNAEPRKYLFGYRGRMDERVDVVRSVTDGRYVYVRNFIPEKPQGGYLAYMYRQAGVQAWRAAFEKGGLPPQHAAFFLPKPAEALFDLQNDPDEVNNLVSTAEGRRIGDRLVEALGVHLKESCDLGLLPECEMHDLADGRPPVMLAETASSWLPALLDQILVPAKSDAEAAVKNRKGLESSIPACRYWAVLGLMSQGESAVAAEKSRLTSLLSDPSASVRIASAEALGRFCGAEGRRAALPVLTELSNPRGHGVVTAILALNSIDQLSPLPADVVAQLKANSPLPEGTPQRMREYVPRLIERITARAE</sequence>
<dbReference type="PROSITE" id="PS00523">
    <property type="entry name" value="SULFATASE_1"/>
    <property type="match status" value="1"/>
</dbReference>
<name>A0A517SN06_9PLAN</name>
<dbReference type="InterPro" id="IPR016024">
    <property type="entry name" value="ARM-type_fold"/>
</dbReference>
<keyword evidence="2" id="KW-0479">Metal-binding</keyword>
<dbReference type="RefSeq" id="WP_145034831.1">
    <property type="nucleotide sequence ID" value="NZ_CP036271.1"/>
</dbReference>
<dbReference type="EMBL" id="CP036271">
    <property type="protein sequence ID" value="QDT57486.1"/>
    <property type="molecule type" value="Genomic_DNA"/>
</dbReference>
<dbReference type="GO" id="GO:0046872">
    <property type="term" value="F:metal ion binding"/>
    <property type="evidence" value="ECO:0007669"/>
    <property type="project" value="UniProtKB-KW"/>
</dbReference>
<dbReference type="KEGG" id="ccos:Pan44_55550"/>
<dbReference type="Pfam" id="PF00884">
    <property type="entry name" value="Sulfatase"/>
    <property type="match status" value="1"/>
</dbReference>
<dbReference type="InterPro" id="IPR000917">
    <property type="entry name" value="Sulfatase_N"/>
</dbReference>
<evidence type="ECO:0000256" key="4">
    <source>
        <dbReference type="ARBA" id="ARBA00022801"/>
    </source>
</evidence>
<dbReference type="OrthoDB" id="9763613at2"/>
<dbReference type="InterPro" id="IPR024607">
    <property type="entry name" value="Sulfatase_CS"/>
</dbReference>
<dbReference type="InterPro" id="IPR017850">
    <property type="entry name" value="Alkaline_phosphatase_core_sf"/>
</dbReference>
<keyword evidence="9" id="KW-1185">Reference proteome</keyword>
<dbReference type="SUPFAM" id="SSF48371">
    <property type="entry name" value="ARM repeat"/>
    <property type="match status" value="1"/>
</dbReference>
<comment type="similarity">
    <text evidence="1">Belongs to the sulfatase family.</text>
</comment>
<dbReference type="PANTHER" id="PTHR42693:SF53">
    <property type="entry name" value="ENDO-4-O-SULFATASE"/>
    <property type="match status" value="1"/>
</dbReference>
<protein>
    <submittedName>
        <fullName evidence="8">Arylsulfatase</fullName>
        <ecNumber evidence="8">3.1.6.1</ecNumber>
    </submittedName>
</protein>
<dbReference type="InterPro" id="IPR011989">
    <property type="entry name" value="ARM-like"/>
</dbReference>
<evidence type="ECO:0000256" key="5">
    <source>
        <dbReference type="ARBA" id="ARBA00022837"/>
    </source>
</evidence>
<dbReference type="AlphaFoldDB" id="A0A517SN06"/>
<evidence type="ECO:0000313" key="8">
    <source>
        <dbReference type="EMBL" id="QDT57486.1"/>
    </source>
</evidence>
<proteinExistence type="inferred from homology"/>
<dbReference type="Gene3D" id="1.25.10.10">
    <property type="entry name" value="Leucine-rich Repeat Variant"/>
    <property type="match status" value="1"/>
</dbReference>
<dbReference type="Pfam" id="PF02985">
    <property type="entry name" value="HEAT"/>
    <property type="match status" value="1"/>
</dbReference>
<evidence type="ECO:0000313" key="9">
    <source>
        <dbReference type="Proteomes" id="UP000315700"/>
    </source>
</evidence>
<keyword evidence="3" id="KW-0677">Repeat</keyword>
<keyword evidence="5" id="KW-0106">Calcium</keyword>
<feature type="chain" id="PRO_5021696553" evidence="6">
    <location>
        <begin position="20"/>
        <end position="615"/>
    </location>
</feature>
<dbReference type="InterPro" id="IPR050738">
    <property type="entry name" value="Sulfatase"/>
</dbReference>
<feature type="signal peptide" evidence="6">
    <location>
        <begin position="1"/>
        <end position="19"/>
    </location>
</feature>
<dbReference type="Gene3D" id="3.40.720.10">
    <property type="entry name" value="Alkaline Phosphatase, subunit A"/>
    <property type="match status" value="1"/>
</dbReference>
<keyword evidence="4 8" id="KW-0378">Hydrolase</keyword>
<dbReference type="EC" id="3.1.6.1" evidence="8"/>